<dbReference type="RefSeq" id="XP_015172573.1">
    <property type="nucleotide sequence ID" value="XM_015317087.1"/>
</dbReference>
<feature type="coiled-coil region" evidence="1">
    <location>
        <begin position="47"/>
        <end position="85"/>
    </location>
</feature>
<reference evidence="5 6" key="1">
    <citation type="submission" date="2025-05" db="UniProtKB">
        <authorList>
            <consortium name="RefSeq"/>
        </authorList>
    </citation>
    <scope>IDENTIFICATION</scope>
    <source>
        <tissue evidence="5 6">Whole body</tissue>
    </source>
</reference>
<dbReference type="RefSeq" id="XP_015172572.1">
    <property type="nucleotide sequence ID" value="XM_015317086.1"/>
</dbReference>
<feature type="compositionally biased region" description="Polar residues" evidence="2">
    <location>
        <begin position="385"/>
        <end position="394"/>
    </location>
</feature>
<accession>A0ABM1HX85</accession>
<evidence type="ECO:0000313" key="7">
    <source>
        <dbReference type="RefSeq" id="XP_015172574.1"/>
    </source>
</evidence>
<evidence type="ECO:0000259" key="3">
    <source>
        <dbReference type="Pfam" id="PF14916"/>
    </source>
</evidence>
<feature type="region of interest" description="Disordered" evidence="2">
    <location>
        <begin position="349"/>
        <end position="394"/>
    </location>
</feature>
<dbReference type="InterPro" id="IPR039496">
    <property type="entry name" value="CCDC92/74_N"/>
</dbReference>
<feature type="coiled-coil region" evidence="1">
    <location>
        <begin position="125"/>
        <end position="214"/>
    </location>
</feature>
<feature type="domain" description="CCDC92/74 N-terminal" evidence="3">
    <location>
        <begin position="45"/>
        <end position="98"/>
    </location>
</feature>
<dbReference type="GeneID" id="107064417"/>
<feature type="region of interest" description="Disordered" evidence="2">
    <location>
        <begin position="222"/>
        <end position="270"/>
    </location>
</feature>
<evidence type="ECO:0000313" key="5">
    <source>
        <dbReference type="RefSeq" id="XP_015172572.1"/>
    </source>
</evidence>
<feature type="compositionally biased region" description="Polar residues" evidence="2">
    <location>
        <begin position="245"/>
        <end position="254"/>
    </location>
</feature>
<organism evidence="4 5">
    <name type="scientific">Polistes dominula</name>
    <name type="common">European paper wasp</name>
    <name type="synonym">Vespa dominula</name>
    <dbReference type="NCBI Taxonomy" id="743375"/>
    <lineage>
        <taxon>Eukaryota</taxon>
        <taxon>Metazoa</taxon>
        <taxon>Ecdysozoa</taxon>
        <taxon>Arthropoda</taxon>
        <taxon>Hexapoda</taxon>
        <taxon>Insecta</taxon>
        <taxon>Pterygota</taxon>
        <taxon>Neoptera</taxon>
        <taxon>Endopterygota</taxon>
        <taxon>Hymenoptera</taxon>
        <taxon>Apocrita</taxon>
        <taxon>Aculeata</taxon>
        <taxon>Vespoidea</taxon>
        <taxon>Vespidae</taxon>
        <taxon>Polistinae</taxon>
        <taxon>Polistini</taxon>
        <taxon>Polistes</taxon>
    </lineage>
</organism>
<evidence type="ECO:0000313" key="6">
    <source>
        <dbReference type="RefSeq" id="XP_015172573.1"/>
    </source>
</evidence>
<keyword evidence="4" id="KW-1185">Reference proteome</keyword>
<dbReference type="Proteomes" id="UP000694924">
    <property type="component" value="Unplaced"/>
</dbReference>
<evidence type="ECO:0000256" key="1">
    <source>
        <dbReference type="SAM" id="Coils"/>
    </source>
</evidence>
<protein>
    <submittedName>
        <fullName evidence="5 6">Uncharacterized protein LOC107064417 isoform X1</fullName>
    </submittedName>
</protein>
<dbReference type="RefSeq" id="XP_015172574.1">
    <property type="nucleotide sequence ID" value="XM_015317088.1"/>
</dbReference>
<keyword evidence="1" id="KW-0175">Coiled coil</keyword>
<sequence>MISKVLMELPTVTFSQPKEPSPHDIIVNKKTDEIIQTRQQNTNVDRAAQLEQNVKFLQEEHQATLLALHQEVEMLRQRNRDLQFQLTFSKGTTCIPSSPSSPEDNGNGFYKVGSPVSMNVTPLKVELLEKELQDVKDSLQSVKAYNKVLTEVILKQEEHVEELEKQNPKTDVTSVGIQVGDKSEPALADVLIRLADAQEEIQQLRWENRHQRKEIATLKAVSANNGGTSGGGWGRDSNNSHHSRVSSITGIQESTSHKFPPLQTQSYSHRRVQSFDHNFGYYRNERNRYDRLDHHTDAENTALPQLQKTQQKNHSDASIFDSCRHHHYQSFFYNCNPDYYNRKYRCQDSQKDRRDSENRYYRRDYKDRKFKDHQRRECTDPGEGSRNTDSTHNQ</sequence>
<gene>
    <name evidence="5 6 7" type="primary">LOC107064417</name>
</gene>
<feature type="compositionally biased region" description="Basic and acidic residues" evidence="2">
    <location>
        <begin position="349"/>
        <end position="379"/>
    </location>
</feature>
<name>A0ABM1HX85_POLDO</name>
<dbReference type="Pfam" id="PF14916">
    <property type="entry name" value="CCDC92"/>
    <property type="match status" value="1"/>
</dbReference>
<evidence type="ECO:0000313" key="4">
    <source>
        <dbReference type="Proteomes" id="UP000694924"/>
    </source>
</evidence>
<evidence type="ECO:0000256" key="2">
    <source>
        <dbReference type="SAM" id="MobiDB-lite"/>
    </source>
</evidence>
<proteinExistence type="predicted"/>